<organism evidence="6 7">
    <name type="scientific">Saxophila tyrrhenica</name>
    <dbReference type="NCBI Taxonomy" id="1690608"/>
    <lineage>
        <taxon>Eukaryota</taxon>
        <taxon>Fungi</taxon>
        <taxon>Dikarya</taxon>
        <taxon>Ascomycota</taxon>
        <taxon>Pezizomycotina</taxon>
        <taxon>Dothideomycetes</taxon>
        <taxon>Dothideomycetidae</taxon>
        <taxon>Mycosphaerellales</taxon>
        <taxon>Extremaceae</taxon>
        <taxon>Saxophila</taxon>
    </lineage>
</organism>
<dbReference type="PANTHER" id="PTHR13200:SF0">
    <property type="entry name" value="EEF1A LYSINE METHYLTRANSFERASE 1"/>
    <property type="match status" value="1"/>
</dbReference>
<dbReference type="EMBL" id="JAVRRT010000004">
    <property type="protein sequence ID" value="KAK5172898.1"/>
    <property type="molecule type" value="Genomic_DNA"/>
</dbReference>
<dbReference type="InterPro" id="IPR002052">
    <property type="entry name" value="DNA_methylase_N6_adenine_CS"/>
</dbReference>
<dbReference type="GeneID" id="89924366"/>
<dbReference type="Proteomes" id="UP001337655">
    <property type="component" value="Unassembled WGS sequence"/>
</dbReference>
<dbReference type="GO" id="GO:0003676">
    <property type="term" value="F:nucleic acid binding"/>
    <property type="evidence" value="ECO:0007669"/>
    <property type="project" value="InterPro"/>
</dbReference>
<evidence type="ECO:0000256" key="3">
    <source>
        <dbReference type="ARBA" id="ARBA00022603"/>
    </source>
</evidence>
<keyword evidence="2 5" id="KW-0963">Cytoplasm</keyword>
<name>A0AAV9PKH1_9PEZI</name>
<evidence type="ECO:0000256" key="5">
    <source>
        <dbReference type="HAMAP-Rule" id="MF_03187"/>
    </source>
</evidence>
<keyword evidence="7" id="KW-1185">Reference proteome</keyword>
<evidence type="ECO:0000256" key="4">
    <source>
        <dbReference type="ARBA" id="ARBA00022679"/>
    </source>
</evidence>
<evidence type="ECO:0000313" key="6">
    <source>
        <dbReference type="EMBL" id="KAK5172898.1"/>
    </source>
</evidence>
<protein>
    <recommendedName>
        <fullName evidence="5">Protein-lysine N-methyltransferase EFM5</fullName>
        <ecNumber evidence="5">2.1.1.-</ecNumber>
    </recommendedName>
    <alternativeName>
        <fullName evidence="5">Elongation factor methyltransferase 5</fullName>
    </alternativeName>
</protein>
<dbReference type="HAMAP" id="MF_03187">
    <property type="entry name" value="Methyltr_EFM5"/>
    <property type="match status" value="1"/>
</dbReference>
<evidence type="ECO:0000256" key="2">
    <source>
        <dbReference type="ARBA" id="ARBA00022490"/>
    </source>
</evidence>
<dbReference type="RefSeq" id="XP_064661616.1">
    <property type="nucleotide sequence ID" value="XM_064800277.1"/>
</dbReference>
<keyword evidence="4 5" id="KW-0808">Transferase</keyword>
<dbReference type="InterPro" id="IPR019369">
    <property type="entry name" value="Efm5/EEF1AKMT1"/>
</dbReference>
<comment type="subcellular location">
    <subcellularLocation>
        <location evidence="1 5">Cytoplasm</location>
    </subcellularLocation>
</comment>
<comment type="caution">
    <text evidence="6">The sequence shown here is derived from an EMBL/GenBank/DDBJ whole genome shotgun (WGS) entry which is preliminary data.</text>
</comment>
<evidence type="ECO:0000256" key="1">
    <source>
        <dbReference type="ARBA" id="ARBA00004496"/>
    </source>
</evidence>
<gene>
    <name evidence="6" type="primary">EFM5_1</name>
    <name evidence="5" type="synonym">EFM5</name>
    <name evidence="6" type="ORF">LTR77_003019</name>
</gene>
<keyword evidence="3 5" id="KW-0489">Methyltransferase</keyword>
<dbReference type="PANTHER" id="PTHR13200">
    <property type="entry name" value="EEF1A LYSINE METHYLTRANSFERASE 1"/>
    <property type="match status" value="1"/>
</dbReference>
<dbReference type="PROSITE" id="PS00092">
    <property type="entry name" value="N6_MTASE"/>
    <property type="match status" value="1"/>
</dbReference>
<dbReference type="GO" id="GO:0032259">
    <property type="term" value="P:methylation"/>
    <property type="evidence" value="ECO:0007669"/>
    <property type="project" value="UniProtKB-KW"/>
</dbReference>
<dbReference type="AlphaFoldDB" id="A0AAV9PKH1"/>
<comment type="function">
    <text evidence="5">S-adenosyl-L-methionine-dependent protein-lysine N-methyltransferase that trimethylates elongation factor 1-alpha at 'Lys-79'.</text>
</comment>
<reference evidence="6 7" key="1">
    <citation type="submission" date="2023-08" db="EMBL/GenBank/DDBJ databases">
        <title>Black Yeasts Isolated from many extreme environments.</title>
        <authorList>
            <person name="Coleine C."/>
            <person name="Stajich J.E."/>
            <person name="Selbmann L."/>
        </authorList>
    </citation>
    <scope>NUCLEOTIDE SEQUENCE [LARGE SCALE GENOMIC DNA]</scope>
    <source>
        <strain evidence="6 7">CCFEE 5935</strain>
    </source>
</reference>
<dbReference type="GO" id="GO:0005737">
    <property type="term" value="C:cytoplasm"/>
    <property type="evidence" value="ECO:0007669"/>
    <property type="project" value="UniProtKB-SubCell"/>
</dbReference>
<evidence type="ECO:0000313" key="7">
    <source>
        <dbReference type="Proteomes" id="UP001337655"/>
    </source>
</evidence>
<sequence>MDDDDDMPQLPADTLQLLQQFITEKDEQDKAFENLKTKAEERFENGSTKLSMALFGEDWNASQFWYTDATARTLAYQLLDGVTADSAIAVVSAPSVYIQLREILSESDVKIKPKLCLLEFDNRFDVVGTDFLFYDFQHPLRLPPELKAKFDRIICDPPFLSEDCQSKTALTVRYLSRTWASGTLKLISCTGERMESLMAKLYGKIGMLTTTFEPQHSKGLSNEFFCYANFECNDWTWRQPQGHASFPGAKGGGRMLTEAGTAPGISCSGRNSLDILQDNVSHSGTQHYCNSNDLCRPAPPPDGAIMQGCWLWNIARVDGTELCTAGTPNAVQYLHRSSVFLDLGISASARHVRQTDVPAACDVRESRPVSRKETTTLLRQM</sequence>
<dbReference type="InterPro" id="IPR041370">
    <property type="entry name" value="Mlase_EEF1AKMT1/ZCCHC4"/>
</dbReference>
<dbReference type="EC" id="2.1.1.-" evidence="5"/>
<accession>A0AAV9PKH1</accession>
<dbReference type="GO" id="GO:0016279">
    <property type="term" value="F:protein-lysine N-methyltransferase activity"/>
    <property type="evidence" value="ECO:0007669"/>
    <property type="project" value="UniProtKB-UniRule"/>
</dbReference>
<proteinExistence type="inferred from homology"/>
<dbReference type="Pfam" id="PF10237">
    <property type="entry name" value="N6-adenineMlase"/>
    <property type="match status" value="1"/>
</dbReference>
<comment type="similarity">
    <text evidence="5">Belongs to the class I-like SAM-binding methyltransferase superfamily. EFM5 family.</text>
</comment>